<evidence type="ECO:0000313" key="1">
    <source>
        <dbReference type="EMBL" id="KAJ1672966.1"/>
    </source>
</evidence>
<keyword evidence="2" id="KW-1185">Reference proteome</keyword>
<comment type="caution">
    <text evidence="1">The sequence shown here is derived from an EMBL/GenBank/DDBJ whole genome shotgun (WGS) entry which is preliminary data.</text>
</comment>
<proteinExistence type="predicted"/>
<evidence type="ECO:0000313" key="2">
    <source>
        <dbReference type="Proteomes" id="UP001145114"/>
    </source>
</evidence>
<protein>
    <submittedName>
        <fullName evidence="1">E3 ubiquitin-protein ligase ubr1</fullName>
        <ecNumber evidence="1">2.3.2.27</ecNumber>
    </submittedName>
</protein>
<feature type="non-terminal residue" evidence="1">
    <location>
        <position position="382"/>
    </location>
</feature>
<accession>A0ACC1H9N3</accession>
<name>A0ACC1H9N3_9FUNG</name>
<keyword evidence="1" id="KW-0808">Transferase</keyword>
<keyword evidence="1" id="KW-0012">Acyltransferase</keyword>
<dbReference type="EC" id="2.3.2.27" evidence="1"/>
<organism evidence="1 2">
    <name type="scientific">Spiromyces aspiralis</name>
    <dbReference type="NCBI Taxonomy" id="68401"/>
    <lineage>
        <taxon>Eukaryota</taxon>
        <taxon>Fungi</taxon>
        <taxon>Fungi incertae sedis</taxon>
        <taxon>Zoopagomycota</taxon>
        <taxon>Kickxellomycotina</taxon>
        <taxon>Kickxellomycetes</taxon>
        <taxon>Kickxellales</taxon>
        <taxon>Kickxellaceae</taxon>
        <taxon>Spiromyces</taxon>
    </lineage>
</organism>
<sequence length="382" mass="42894">MCSYCFKTTDHEGHDTSFCVNSGTGGCCDCGDPDAWQVKLVCQYHGTKEELAAVGKKPIINRASSAAIPGYREDECPEPIAMSIRETVAAVCEFMLETMATSPRIHKRVHREEEIIDDMVQTSRILGGPDDETLYSVVLWNDETHSFHDVIDLCMAILGCDKNRARVITENVHRHGREVIKTSSDLSMLLTISELLSKESIYVSIRSARDVFREQLSAALLLWLQDIAQGSYRQLARVCRSKVNDKIRYEVSRQLCTPWVLPRRNPALAESLVPIIAPPMYFEYDDMYEDIASNYTPFEPSQFGADMSSNNNNAQNNHAAAVLGFRASASTTDPTELEDASPAHPQQQQQQQQQAGQTTQLRGLRRLRSDSTDSLRQQGEER</sequence>
<gene>
    <name evidence="1" type="primary">UBR1_3</name>
    <name evidence="1" type="ORF">EV182_006149</name>
</gene>
<dbReference type="EMBL" id="JAMZIH010007575">
    <property type="protein sequence ID" value="KAJ1672966.1"/>
    <property type="molecule type" value="Genomic_DNA"/>
</dbReference>
<dbReference type="Proteomes" id="UP001145114">
    <property type="component" value="Unassembled WGS sequence"/>
</dbReference>
<reference evidence="1" key="1">
    <citation type="submission" date="2022-06" db="EMBL/GenBank/DDBJ databases">
        <title>Phylogenomic reconstructions and comparative analyses of Kickxellomycotina fungi.</title>
        <authorList>
            <person name="Reynolds N.K."/>
            <person name="Stajich J.E."/>
            <person name="Barry K."/>
            <person name="Grigoriev I.V."/>
            <person name="Crous P."/>
            <person name="Smith M.E."/>
        </authorList>
    </citation>
    <scope>NUCLEOTIDE SEQUENCE</scope>
    <source>
        <strain evidence="1">RSA 2271</strain>
    </source>
</reference>